<organism evidence="2 3">
    <name type="scientific">Eumeta variegata</name>
    <name type="common">Bagworm moth</name>
    <name type="synonym">Eumeta japonica</name>
    <dbReference type="NCBI Taxonomy" id="151549"/>
    <lineage>
        <taxon>Eukaryota</taxon>
        <taxon>Metazoa</taxon>
        <taxon>Ecdysozoa</taxon>
        <taxon>Arthropoda</taxon>
        <taxon>Hexapoda</taxon>
        <taxon>Insecta</taxon>
        <taxon>Pterygota</taxon>
        <taxon>Neoptera</taxon>
        <taxon>Endopterygota</taxon>
        <taxon>Lepidoptera</taxon>
        <taxon>Glossata</taxon>
        <taxon>Ditrysia</taxon>
        <taxon>Tineoidea</taxon>
        <taxon>Psychidae</taxon>
        <taxon>Oiketicinae</taxon>
        <taxon>Eumeta</taxon>
    </lineage>
</organism>
<reference evidence="2 3" key="1">
    <citation type="journal article" date="2019" name="Commun. Biol.">
        <title>The bagworm genome reveals a unique fibroin gene that provides high tensile strength.</title>
        <authorList>
            <person name="Kono N."/>
            <person name="Nakamura H."/>
            <person name="Ohtoshi R."/>
            <person name="Tomita M."/>
            <person name="Numata K."/>
            <person name="Arakawa K."/>
        </authorList>
    </citation>
    <scope>NUCLEOTIDE SEQUENCE [LARGE SCALE GENOMIC DNA]</scope>
</reference>
<comment type="caution">
    <text evidence="2">The sequence shown here is derived from an EMBL/GenBank/DDBJ whole genome shotgun (WGS) entry which is preliminary data.</text>
</comment>
<feature type="compositionally biased region" description="Basic and acidic residues" evidence="1">
    <location>
        <begin position="27"/>
        <end position="39"/>
    </location>
</feature>
<gene>
    <name evidence="2" type="ORF">EVAR_38770_1</name>
</gene>
<evidence type="ECO:0000313" key="2">
    <source>
        <dbReference type="EMBL" id="GBP51376.1"/>
    </source>
</evidence>
<feature type="compositionally biased region" description="Basic residues" evidence="1">
    <location>
        <begin position="1"/>
        <end position="10"/>
    </location>
</feature>
<sequence length="110" mass="12220">MNAGFTHKKHDSLSVPPEPNVQARAEQAIERHDRPKRSAYDASISLPFHRPMHPSRRETAAAHNLHRSTCACAEPMRQNKKEIFTGGAIKNISNSLSSQTRMPAEGHGEV</sequence>
<feature type="region of interest" description="Disordered" evidence="1">
    <location>
        <begin position="1"/>
        <end position="40"/>
    </location>
</feature>
<evidence type="ECO:0000256" key="1">
    <source>
        <dbReference type="SAM" id="MobiDB-lite"/>
    </source>
</evidence>
<evidence type="ECO:0000313" key="3">
    <source>
        <dbReference type="Proteomes" id="UP000299102"/>
    </source>
</evidence>
<name>A0A4C1WIU2_EUMVA</name>
<keyword evidence="3" id="KW-1185">Reference proteome</keyword>
<dbReference type="EMBL" id="BGZK01000580">
    <property type="protein sequence ID" value="GBP51376.1"/>
    <property type="molecule type" value="Genomic_DNA"/>
</dbReference>
<dbReference type="AlphaFoldDB" id="A0A4C1WIU2"/>
<protein>
    <submittedName>
        <fullName evidence="2">Uncharacterized protein</fullName>
    </submittedName>
</protein>
<dbReference type="Proteomes" id="UP000299102">
    <property type="component" value="Unassembled WGS sequence"/>
</dbReference>
<accession>A0A4C1WIU2</accession>
<proteinExistence type="predicted"/>